<accession>A0A1H3WWN8</accession>
<sequence length="150" mass="17158">MEKDILLFRQIHPSFVQNNGVSNQAFVTSSAFKPTPKDDNKLSVYNSAFFDAKQAFEHYVKSNKSYGVLAVSVDDCESEELLCIDDNHPFEGHASIDYSRHPSNSRKEKIAKRIRDKAMIRKWQYTLATYESDLKVDNMVEVVANDTETT</sequence>
<dbReference type="EMBL" id="FNRL01000001">
    <property type="protein sequence ID" value="SDZ91553.1"/>
    <property type="molecule type" value="Genomic_DNA"/>
</dbReference>
<organism evidence="1 2">
    <name type="scientific">Chitinophaga terrae</name>
    <name type="common">ex Kim and Jung 2007</name>
    <dbReference type="NCBI Taxonomy" id="408074"/>
    <lineage>
        <taxon>Bacteria</taxon>
        <taxon>Pseudomonadati</taxon>
        <taxon>Bacteroidota</taxon>
        <taxon>Chitinophagia</taxon>
        <taxon>Chitinophagales</taxon>
        <taxon>Chitinophagaceae</taxon>
        <taxon>Chitinophaga</taxon>
    </lineage>
</organism>
<gene>
    <name evidence="1" type="ORF">SAMN05660909_00123</name>
</gene>
<evidence type="ECO:0000313" key="2">
    <source>
        <dbReference type="Proteomes" id="UP000199656"/>
    </source>
</evidence>
<dbReference type="STRING" id="408074.SAMN05660909_00123"/>
<dbReference type="RefSeq" id="WP_089757556.1">
    <property type="nucleotide sequence ID" value="NZ_BKAT01000015.1"/>
</dbReference>
<dbReference type="Proteomes" id="UP000199656">
    <property type="component" value="Unassembled WGS sequence"/>
</dbReference>
<evidence type="ECO:0000313" key="1">
    <source>
        <dbReference type="EMBL" id="SDZ91553.1"/>
    </source>
</evidence>
<protein>
    <submittedName>
        <fullName evidence="1">Uncharacterized protein</fullName>
    </submittedName>
</protein>
<keyword evidence="2" id="KW-1185">Reference proteome</keyword>
<dbReference type="OrthoDB" id="670198at2"/>
<dbReference type="AlphaFoldDB" id="A0A1H3WWN8"/>
<reference evidence="2" key="1">
    <citation type="submission" date="2016-10" db="EMBL/GenBank/DDBJ databases">
        <authorList>
            <person name="Varghese N."/>
            <person name="Submissions S."/>
        </authorList>
    </citation>
    <scope>NUCLEOTIDE SEQUENCE [LARGE SCALE GENOMIC DNA]</scope>
    <source>
        <strain evidence="2">DSM 23920</strain>
    </source>
</reference>
<proteinExistence type="predicted"/>
<name>A0A1H3WWN8_9BACT</name>